<sequence length="130" mass="14632">MISTEDLSREFDELGIEPSTEVLAKCKYLKERKAISKHQRDAVEFVELWMAFSISCLGGAEPSVAKLGEFERKEIVGKKVLQKDASRKKLESISSPGGDLLKIYSGSATEKPREKVLDTYSCYSPQMDMY</sequence>
<name>A0A1B0D045_PHLPP</name>
<dbReference type="VEuPathDB" id="VectorBase:PPAI000717"/>
<proteinExistence type="predicted"/>
<dbReference type="Pfam" id="PF08418">
    <property type="entry name" value="Pol_alpha_B_N"/>
    <property type="match status" value="1"/>
</dbReference>
<feature type="domain" description="DNA polymerase alpha subunit B N-terminal" evidence="1">
    <location>
        <begin position="5"/>
        <end position="74"/>
    </location>
</feature>
<protein>
    <recommendedName>
        <fullName evidence="1">DNA polymerase alpha subunit B N-terminal domain-containing protein</fullName>
    </recommendedName>
</protein>
<dbReference type="Proteomes" id="UP000092462">
    <property type="component" value="Unassembled WGS sequence"/>
</dbReference>
<dbReference type="AlphaFoldDB" id="A0A1B0D045"/>
<evidence type="ECO:0000313" key="2">
    <source>
        <dbReference type="EnsemblMetazoa" id="PPAI000717-PA"/>
    </source>
</evidence>
<reference evidence="2" key="1">
    <citation type="submission" date="2022-08" db="UniProtKB">
        <authorList>
            <consortium name="EnsemblMetazoa"/>
        </authorList>
    </citation>
    <scope>IDENTIFICATION</scope>
    <source>
        <strain evidence="2">Israel</strain>
    </source>
</reference>
<dbReference type="InterPro" id="IPR013627">
    <property type="entry name" value="Pol_alpha_B_N"/>
</dbReference>
<dbReference type="VEuPathDB" id="VectorBase:PPAPM1_006570"/>
<evidence type="ECO:0000259" key="1">
    <source>
        <dbReference type="Pfam" id="PF08418"/>
    </source>
</evidence>
<dbReference type="EnsemblMetazoa" id="PPAI000717-RA">
    <property type="protein sequence ID" value="PPAI000717-PA"/>
    <property type="gene ID" value="PPAI000717"/>
</dbReference>
<dbReference type="Gene3D" id="1.10.8.530">
    <property type="entry name" value="DNA polymerase alpha-primase, subunit B, N-terminal domain"/>
    <property type="match status" value="1"/>
</dbReference>
<organism evidence="2 3">
    <name type="scientific">Phlebotomus papatasi</name>
    <name type="common">Sandfly</name>
    <dbReference type="NCBI Taxonomy" id="29031"/>
    <lineage>
        <taxon>Eukaryota</taxon>
        <taxon>Metazoa</taxon>
        <taxon>Ecdysozoa</taxon>
        <taxon>Arthropoda</taxon>
        <taxon>Hexapoda</taxon>
        <taxon>Insecta</taxon>
        <taxon>Pterygota</taxon>
        <taxon>Neoptera</taxon>
        <taxon>Endopterygota</taxon>
        <taxon>Diptera</taxon>
        <taxon>Nematocera</taxon>
        <taxon>Psychodoidea</taxon>
        <taxon>Psychodidae</taxon>
        <taxon>Phlebotomus</taxon>
        <taxon>Phlebotomus</taxon>
    </lineage>
</organism>
<accession>A0A1B0D045</accession>
<dbReference type="EMBL" id="AJVK01009812">
    <property type="status" value="NOT_ANNOTATED_CDS"/>
    <property type="molecule type" value="Genomic_DNA"/>
</dbReference>
<keyword evidence="3" id="KW-1185">Reference proteome</keyword>
<evidence type="ECO:0000313" key="3">
    <source>
        <dbReference type="Proteomes" id="UP000092462"/>
    </source>
</evidence>
<dbReference type="InterPro" id="IPR043034">
    <property type="entry name" value="DNA_pol_alpha_B_N_sf"/>
</dbReference>